<dbReference type="CDD" id="cd04301">
    <property type="entry name" value="NAT_SF"/>
    <property type="match status" value="1"/>
</dbReference>
<comment type="caution">
    <text evidence="2">The sequence shown here is derived from an EMBL/GenBank/DDBJ whole genome shotgun (WGS) entry which is preliminary data.</text>
</comment>
<proteinExistence type="predicted"/>
<feature type="domain" description="N-acetyltransferase" evidence="1">
    <location>
        <begin position="7"/>
        <end position="169"/>
    </location>
</feature>
<dbReference type="SUPFAM" id="SSF55729">
    <property type="entry name" value="Acyl-CoA N-acyltransferases (Nat)"/>
    <property type="match status" value="1"/>
</dbReference>
<sequence>MLIGEQVTIRPLQKDDLELLYQWRSDQESMGGFMDTILVNEEKFLEGMEAVLGDKGRLDALIEDLEGNPIGILSYHEVAGSNVALEIGILIAEPSARGKGIGRECLELFVDHLFGTKPLMRVQFLTRVDNHGMRRSGEKAGFSLEGVLRKFALVQGEYRDFCMMAITRDDWKAMRSPEKSR</sequence>
<dbReference type="Gene3D" id="3.40.630.30">
    <property type="match status" value="1"/>
</dbReference>
<dbReference type="InterPro" id="IPR000182">
    <property type="entry name" value="GNAT_dom"/>
</dbReference>
<dbReference type="InterPro" id="IPR016181">
    <property type="entry name" value="Acyl_CoA_acyltransferase"/>
</dbReference>
<dbReference type="Pfam" id="PF13302">
    <property type="entry name" value="Acetyltransf_3"/>
    <property type="match status" value="1"/>
</dbReference>
<evidence type="ECO:0000313" key="2">
    <source>
        <dbReference type="EMBL" id="TCL72446.1"/>
    </source>
</evidence>
<evidence type="ECO:0000259" key="1">
    <source>
        <dbReference type="PROSITE" id="PS51186"/>
    </source>
</evidence>
<dbReference type="EMBL" id="SLUN01000006">
    <property type="protein sequence ID" value="TCL72446.1"/>
    <property type="molecule type" value="Genomic_DNA"/>
</dbReference>
<gene>
    <name evidence="2" type="ORF">EDC14_1006160</name>
</gene>
<keyword evidence="3" id="KW-1185">Reference proteome</keyword>
<organism evidence="2 3">
    <name type="scientific">Hydrogenispora ethanolica</name>
    <dbReference type="NCBI Taxonomy" id="1082276"/>
    <lineage>
        <taxon>Bacteria</taxon>
        <taxon>Bacillati</taxon>
        <taxon>Bacillota</taxon>
        <taxon>Hydrogenispora</taxon>
    </lineage>
</organism>
<dbReference type="PANTHER" id="PTHR43441">
    <property type="entry name" value="RIBOSOMAL-PROTEIN-SERINE ACETYLTRANSFERASE"/>
    <property type="match status" value="1"/>
</dbReference>
<keyword evidence="2" id="KW-0808">Transferase</keyword>
<protein>
    <submittedName>
        <fullName evidence="2">RimJ/RimL family protein N-acetyltransferase</fullName>
    </submittedName>
</protein>
<dbReference type="OrthoDB" id="9795206at2"/>
<reference evidence="2 3" key="1">
    <citation type="submission" date="2019-03" db="EMBL/GenBank/DDBJ databases">
        <title>Genomic Encyclopedia of Type Strains, Phase IV (KMG-IV): sequencing the most valuable type-strain genomes for metagenomic binning, comparative biology and taxonomic classification.</title>
        <authorList>
            <person name="Goeker M."/>
        </authorList>
    </citation>
    <scope>NUCLEOTIDE SEQUENCE [LARGE SCALE GENOMIC DNA]</scope>
    <source>
        <strain evidence="2 3">LX-B</strain>
    </source>
</reference>
<dbReference type="RefSeq" id="WP_132013657.1">
    <property type="nucleotide sequence ID" value="NZ_SLUN01000006.1"/>
</dbReference>
<dbReference type="InterPro" id="IPR051908">
    <property type="entry name" value="Ribosomal_N-acetyltransferase"/>
</dbReference>
<accession>A0A4R1S055</accession>
<dbReference type="PANTHER" id="PTHR43441:SF6">
    <property type="entry name" value="N-ACETYLTRANSFERASE DOMAIN-CONTAINING PROTEIN"/>
    <property type="match status" value="1"/>
</dbReference>
<dbReference type="GO" id="GO:0005737">
    <property type="term" value="C:cytoplasm"/>
    <property type="evidence" value="ECO:0007669"/>
    <property type="project" value="TreeGrafter"/>
</dbReference>
<dbReference type="PROSITE" id="PS51186">
    <property type="entry name" value="GNAT"/>
    <property type="match status" value="1"/>
</dbReference>
<dbReference type="Proteomes" id="UP000295008">
    <property type="component" value="Unassembled WGS sequence"/>
</dbReference>
<name>A0A4R1S055_HYDET</name>
<evidence type="ECO:0000313" key="3">
    <source>
        <dbReference type="Proteomes" id="UP000295008"/>
    </source>
</evidence>
<dbReference type="GO" id="GO:1990189">
    <property type="term" value="F:protein N-terminal-serine acetyltransferase activity"/>
    <property type="evidence" value="ECO:0007669"/>
    <property type="project" value="TreeGrafter"/>
</dbReference>
<dbReference type="AlphaFoldDB" id="A0A4R1S055"/>
<dbReference type="GO" id="GO:0008999">
    <property type="term" value="F:protein-N-terminal-alanine acetyltransferase activity"/>
    <property type="evidence" value="ECO:0007669"/>
    <property type="project" value="TreeGrafter"/>
</dbReference>